<protein>
    <recommendedName>
        <fullName evidence="3">DUF86 domain-containing protein</fullName>
    </recommendedName>
</protein>
<dbReference type="RefSeq" id="WP_181266597.1">
    <property type="nucleotide sequence ID" value="NZ_BAAAGB010000002.1"/>
</dbReference>
<organism evidence="1 2">
    <name type="scientific">Sphingomonas ursincola</name>
    <dbReference type="NCBI Taxonomy" id="56361"/>
    <lineage>
        <taxon>Bacteria</taxon>
        <taxon>Pseudomonadati</taxon>
        <taxon>Pseudomonadota</taxon>
        <taxon>Alphaproteobacteria</taxon>
        <taxon>Sphingomonadales</taxon>
        <taxon>Sphingomonadaceae</taxon>
        <taxon>Sphingomonas</taxon>
    </lineage>
</organism>
<gene>
    <name evidence="1" type="ORF">FG486_04535</name>
</gene>
<dbReference type="Proteomes" id="UP000589292">
    <property type="component" value="Unassembled WGS sequence"/>
</dbReference>
<dbReference type="AlphaFoldDB" id="A0A7V8RBV6"/>
<evidence type="ECO:0000313" key="1">
    <source>
        <dbReference type="EMBL" id="MBA1373594.1"/>
    </source>
</evidence>
<proteinExistence type="predicted"/>
<evidence type="ECO:0000313" key="2">
    <source>
        <dbReference type="Proteomes" id="UP000589292"/>
    </source>
</evidence>
<dbReference type="EMBL" id="VDES01000001">
    <property type="protein sequence ID" value="MBA1373594.1"/>
    <property type="molecule type" value="Genomic_DNA"/>
</dbReference>
<evidence type="ECO:0008006" key="3">
    <source>
        <dbReference type="Google" id="ProtNLM"/>
    </source>
</evidence>
<reference evidence="1 2" key="1">
    <citation type="journal article" date="1994" name="Int. J. Syst. Bacteriol.">
        <title>Phylogenetic positions of novel aerobic, bacteriochlorophyll a-containing bacteria and description of Roseococcus thiosulfatophilus gen. nov., sp. nov., Erythromicrobium ramosum gen. nov., sp. nov., and Erythrobacter litoralis sp. nov.</title>
        <authorList>
            <person name="Yurkov V."/>
            <person name="Stackebrandt E."/>
            <person name="Holmes A."/>
            <person name="Fuerst J.A."/>
            <person name="Hugenholtz P."/>
            <person name="Golecki J."/>
            <person name="Gad'on N."/>
            <person name="Gorlenko V.M."/>
            <person name="Kompantseva E.I."/>
            <person name="Drews G."/>
        </authorList>
    </citation>
    <scope>NUCLEOTIDE SEQUENCE [LARGE SCALE GENOMIC DNA]</scope>
    <source>
        <strain evidence="1 2">KR-99</strain>
    </source>
</reference>
<accession>A0A7V8RBV6</accession>
<sequence length="146" mass="16116">MIAAFAQCEFAVTETLRLLSEVHNGAATIKIKPTLKGRLAQLHELLGCDGSYARQGRAILEPLQAIQEKIELRNLLCHGCVNLYTNDSGAWIARIKMMAVARGTSLLKEELLTEEGTSDLLKQLMVQSKTLLHRLGQFQNNLASKA</sequence>
<name>A0A7V8RBV6_9SPHN</name>
<comment type="caution">
    <text evidence="1">The sequence shown here is derived from an EMBL/GenBank/DDBJ whole genome shotgun (WGS) entry which is preliminary data.</text>
</comment>
<keyword evidence="2" id="KW-1185">Reference proteome</keyword>